<gene>
    <name evidence="4" type="ORF">HNY73_021805</name>
</gene>
<dbReference type="InterPro" id="IPR043194">
    <property type="entry name" value="GLOD4_C"/>
</dbReference>
<keyword evidence="5" id="KW-1185">Reference proteome</keyword>
<dbReference type="InterPro" id="IPR037523">
    <property type="entry name" value="VOC_core"/>
</dbReference>
<dbReference type="EMBL" id="JABXBU010002231">
    <property type="protein sequence ID" value="KAF8763645.1"/>
    <property type="molecule type" value="Genomic_DNA"/>
</dbReference>
<keyword evidence="2" id="KW-0677">Repeat</keyword>
<comment type="similarity">
    <text evidence="1">Belongs to the glyoxalase I family.</text>
</comment>
<proteinExistence type="inferred from homology"/>
<dbReference type="InterPro" id="IPR043193">
    <property type="entry name" value="GLOD4"/>
</dbReference>
<accession>A0A8T0E0K6</accession>
<reference evidence="4" key="2">
    <citation type="submission" date="2020-06" db="EMBL/GenBank/DDBJ databases">
        <authorList>
            <person name="Sheffer M."/>
        </authorList>
    </citation>
    <scope>NUCLEOTIDE SEQUENCE</scope>
</reference>
<evidence type="ECO:0000259" key="3">
    <source>
        <dbReference type="PROSITE" id="PS51819"/>
    </source>
</evidence>
<dbReference type="AlphaFoldDB" id="A0A8T0E0K6"/>
<name>A0A8T0E0K6_ARGBR</name>
<dbReference type="PROSITE" id="PS51819">
    <property type="entry name" value="VOC"/>
    <property type="match status" value="1"/>
</dbReference>
<evidence type="ECO:0000256" key="2">
    <source>
        <dbReference type="ARBA" id="ARBA00022737"/>
    </source>
</evidence>
<organism evidence="4 5">
    <name type="scientific">Argiope bruennichi</name>
    <name type="common">Wasp spider</name>
    <name type="synonym">Aranea bruennichi</name>
    <dbReference type="NCBI Taxonomy" id="94029"/>
    <lineage>
        <taxon>Eukaryota</taxon>
        <taxon>Metazoa</taxon>
        <taxon>Ecdysozoa</taxon>
        <taxon>Arthropoda</taxon>
        <taxon>Chelicerata</taxon>
        <taxon>Arachnida</taxon>
        <taxon>Araneae</taxon>
        <taxon>Araneomorphae</taxon>
        <taxon>Entelegynae</taxon>
        <taxon>Araneoidea</taxon>
        <taxon>Araneidae</taxon>
        <taxon>Argiope</taxon>
    </lineage>
</organism>
<dbReference type="Proteomes" id="UP000807504">
    <property type="component" value="Unassembled WGS sequence"/>
</dbReference>
<dbReference type="PANTHER" id="PTHR46466">
    <property type="entry name" value="GLYOXALASE DOMAIN-CONTAINING PROTEIN 4"/>
    <property type="match status" value="1"/>
</dbReference>
<dbReference type="CDD" id="cd16357">
    <property type="entry name" value="GLOD4_C"/>
    <property type="match status" value="1"/>
</dbReference>
<sequence>MSARRALHFVFKVGDRKDTIKFYTEVLGMKVLRHEEFEEGCKASCNGPYDGKWSKTMIGYGPEDDHFITKGWPTKKDNNVAILEAPGGYKYFICDQQKSNSADPVQKVSLACSNLQKSLCKLELKDIGGPVNHEQAFGRIAFSCPTSELAGIQDAVKNSGYKILTPLVSLDTPGKATVHVVILADPDGHEICFVGDEAFRELSKVDPKGEGLLKEAIDADKSDEWFAKKGLSKVEK</sequence>
<reference evidence="4" key="1">
    <citation type="journal article" date="2020" name="bioRxiv">
        <title>Chromosome-level reference genome of the European wasp spider Argiope bruennichi: a resource for studies on range expansion and evolutionary adaptation.</title>
        <authorList>
            <person name="Sheffer M.M."/>
            <person name="Hoppe A."/>
            <person name="Krehenwinkel H."/>
            <person name="Uhl G."/>
            <person name="Kuss A.W."/>
            <person name="Jensen L."/>
            <person name="Jensen C."/>
            <person name="Gillespie R.G."/>
            <person name="Hoff K.J."/>
            <person name="Prost S."/>
        </authorList>
    </citation>
    <scope>NUCLEOTIDE SEQUENCE</scope>
</reference>
<dbReference type="SUPFAM" id="SSF54593">
    <property type="entry name" value="Glyoxalase/Bleomycin resistance protein/Dihydroxybiphenyl dioxygenase"/>
    <property type="match status" value="1"/>
</dbReference>
<dbReference type="PANTHER" id="PTHR46466:SF1">
    <property type="entry name" value="GLYOXALASE DOMAIN-CONTAINING PROTEIN 4"/>
    <property type="match status" value="1"/>
</dbReference>
<comment type="caution">
    <text evidence="4">The sequence shown here is derived from an EMBL/GenBank/DDBJ whole genome shotgun (WGS) entry which is preliminary data.</text>
</comment>
<feature type="domain" description="VOC" evidence="3">
    <location>
        <begin position="5"/>
        <end position="196"/>
    </location>
</feature>
<evidence type="ECO:0000256" key="1">
    <source>
        <dbReference type="ARBA" id="ARBA00010363"/>
    </source>
</evidence>
<dbReference type="InterPro" id="IPR029068">
    <property type="entry name" value="Glyas_Bleomycin-R_OHBP_Dase"/>
</dbReference>
<evidence type="ECO:0000313" key="4">
    <source>
        <dbReference type="EMBL" id="KAF8763645.1"/>
    </source>
</evidence>
<evidence type="ECO:0000313" key="5">
    <source>
        <dbReference type="Proteomes" id="UP000807504"/>
    </source>
</evidence>
<dbReference type="Pfam" id="PF21701">
    <property type="entry name" value="GLOD4_C"/>
    <property type="match status" value="1"/>
</dbReference>
<dbReference type="Gene3D" id="3.10.180.10">
    <property type="entry name" value="2,3-Dihydroxybiphenyl 1,2-Dioxygenase, domain 1"/>
    <property type="match status" value="1"/>
</dbReference>
<protein>
    <submittedName>
        <fullName evidence="4">Glyoxalase domain-containing protein 4</fullName>
    </submittedName>
</protein>